<feature type="region of interest" description="Disordered" evidence="1">
    <location>
        <begin position="152"/>
        <end position="175"/>
    </location>
</feature>
<comment type="caution">
    <text evidence="2">The sequence shown here is derived from an EMBL/GenBank/DDBJ whole genome shotgun (WGS) entry which is preliminary data.</text>
</comment>
<feature type="region of interest" description="Disordered" evidence="1">
    <location>
        <begin position="55"/>
        <end position="136"/>
    </location>
</feature>
<keyword evidence="3" id="KW-1185">Reference proteome</keyword>
<name>A0A8T0WMC3_PANVG</name>
<dbReference type="Proteomes" id="UP000823388">
    <property type="component" value="Chromosome 1N"/>
</dbReference>
<gene>
    <name evidence="2" type="ORF">PVAP13_1NG203800</name>
</gene>
<reference evidence="2" key="1">
    <citation type="submission" date="2020-05" db="EMBL/GenBank/DDBJ databases">
        <title>WGS assembly of Panicum virgatum.</title>
        <authorList>
            <person name="Lovell J.T."/>
            <person name="Jenkins J."/>
            <person name="Shu S."/>
            <person name="Juenger T.E."/>
            <person name="Schmutz J."/>
        </authorList>
    </citation>
    <scope>NUCLEOTIDE SEQUENCE</scope>
    <source>
        <strain evidence="2">AP13</strain>
    </source>
</reference>
<protein>
    <submittedName>
        <fullName evidence="2">Uncharacterized protein</fullName>
    </submittedName>
</protein>
<organism evidence="2 3">
    <name type="scientific">Panicum virgatum</name>
    <name type="common">Blackwell switchgrass</name>
    <dbReference type="NCBI Taxonomy" id="38727"/>
    <lineage>
        <taxon>Eukaryota</taxon>
        <taxon>Viridiplantae</taxon>
        <taxon>Streptophyta</taxon>
        <taxon>Embryophyta</taxon>
        <taxon>Tracheophyta</taxon>
        <taxon>Spermatophyta</taxon>
        <taxon>Magnoliopsida</taxon>
        <taxon>Liliopsida</taxon>
        <taxon>Poales</taxon>
        <taxon>Poaceae</taxon>
        <taxon>PACMAD clade</taxon>
        <taxon>Panicoideae</taxon>
        <taxon>Panicodae</taxon>
        <taxon>Paniceae</taxon>
        <taxon>Panicinae</taxon>
        <taxon>Panicum</taxon>
        <taxon>Panicum sect. Hiantes</taxon>
    </lineage>
</organism>
<evidence type="ECO:0000313" key="3">
    <source>
        <dbReference type="Proteomes" id="UP000823388"/>
    </source>
</evidence>
<accession>A0A8T0WMC3</accession>
<dbReference type="AlphaFoldDB" id="A0A8T0WMC3"/>
<dbReference type="EMBL" id="CM029038">
    <property type="protein sequence ID" value="KAG2650172.1"/>
    <property type="molecule type" value="Genomic_DNA"/>
</dbReference>
<evidence type="ECO:0000256" key="1">
    <source>
        <dbReference type="SAM" id="MobiDB-lite"/>
    </source>
</evidence>
<feature type="compositionally biased region" description="Polar residues" evidence="1">
    <location>
        <begin position="55"/>
        <end position="69"/>
    </location>
</feature>
<proteinExistence type="predicted"/>
<evidence type="ECO:0000313" key="2">
    <source>
        <dbReference type="EMBL" id="KAG2650172.1"/>
    </source>
</evidence>
<sequence>MAMGTRNPSTRQVLPDKKTVLDRVLGKHNLCTAKLGTPLKSNADTPLPATHIHTLSSASTPQLAGTRASTPRPPHRRAGPPPRRPLATAARHGRWVNSPRRAAPPGHDSELLAPRTTSQRRAAGTAPHHLRPRLRARQRCCRPGAAPKPARLCSAAAGAPSSPPPPPPRRAAATTPPLEERKFQLFGVAISGAWSCCCCLLCESTAHCKGPFTFPTLLGPAFTNLVLLYFLKD</sequence>